<reference evidence="2 3" key="1">
    <citation type="submission" date="2019-03" db="EMBL/GenBank/DDBJ databases">
        <authorList>
            <person name="Borsha N.H."/>
            <person name="McKenzie R."/>
            <person name="Ailani S."/>
            <person name="Almanzar G."/>
            <person name="Beggarly V.A."/>
            <person name="Joyner G.L."/>
            <person name="Kim J.H."/>
            <person name="Lin Y.H."/>
            <person name="Liu V."/>
            <person name="Mandell Z.B."/>
            <person name="Mock D.J."/>
            <person name="Nasir A."/>
            <person name="Nguyen Q.A."/>
            <person name="Pareek P."/>
            <person name="Patel N.B."/>
            <person name="Patel P.S."/>
            <person name="Patel S.B."/>
            <person name="Patel T.N."/>
            <person name="Sargent E.J."/>
            <person name="Selamaj E."/>
            <person name="Soroush S."/>
            <person name="Zurlo S.J."/>
            <person name="Dalia R."/>
            <person name="Khakhina S."/>
            <person name="Gurney S.M.R."/>
            <person name="Garlena R.A."/>
            <person name="Russell D.A."/>
            <person name="Pope W.H."/>
            <person name="Jacobs-Sera D."/>
            <person name="Hatfull G.F."/>
        </authorList>
    </citation>
    <scope>NUCLEOTIDE SEQUENCE [LARGE SCALE GENOMIC DNA]</scope>
</reference>
<evidence type="ECO:0000313" key="3">
    <source>
        <dbReference type="Proteomes" id="UP000296999"/>
    </source>
</evidence>
<keyword evidence="1" id="KW-1133">Transmembrane helix</keyword>
<name>A0A4D6E2L3_9CAUD</name>
<accession>A0A4D6E2L3</accession>
<evidence type="ECO:0000256" key="1">
    <source>
        <dbReference type="SAM" id="Phobius"/>
    </source>
</evidence>
<proteinExistence type="predicted"/>
<evidence type="ECO:0000313" key="2">
    <source>
        <dbReference type="EMBL" id="QBZ72899.1"/>
    </source>
</evidence>
<sequence>MKTEIDPRPVTSFDDLLAFTEAELEELHGPQPTFWDKVLAVLVWIPILVAVALVVIAVCFLVWWSIYGDDVIKGSLYGLAFFLEVLGRGWN</sequence>
<organism evidence="2 3">
    <name type="scientific">Microbacterium phage PrincePhergus</name>
    <dbReference type="NCBI Taxonomy" id="2562193"/>
    <lineage>
        <taxon>Viruses</taxon>
        <taxon>Duplodnaviria</taxon>
        <taxon>Heunggongvirae</taxon>
        <taxon>Uroviricota</taxon>
        <taxon>Caudoviricetes</taxon>
        <taxon>Kojivirus</taxon>
        <taxon>Kojivirus koji</taxon>
    </lineage>
</organism>
<feature type="transmembrane region" description="Helical" evidence="1">
    <location>
        <begin position="38"/>
        <end position="64"/>
    </location>
</feature>
<dbReference type="EMBL" id="MK620901">
    <property type="protein sequence ID" value="QBZ72899.1"/>
    <property type="molecule type" value="Genomic_DNA"/>
</dbReference>
<protein>
    <submittedName>
        <fullName evidence="2">Uncharacterized protein</fullName>
    </submittedName>
</protein>
<gene>
    <name evidence="2" type="primary">30</name>
    <name evidence="2" type="ORF">SEA_PRINCEPHERGUS_30</name>
</gene>
<keyword evidence="1" id="KW-0812">Transmembrane</keyword>
<keyword evidence="1" id="KW-0472">Membrane</keyword>
<dbReference type="Proteomes" id="UP000296999">
    <property type="component" value="Segment"/>
</dbReference>